<keyword evidence="3" id="KW-1185">Reference proteome</keyword>
<dbReference type="Gene3D" id="1.10.540.10">
    <property type="entry name" value="Acyl-CoA dehydrogenase/oxidase, N-terminal domain"/>
    <property type="match status" value="1"/>
</dbReference>
<dbReference type="AlphaFoldDB" id="A0A1N7CQW0"/>
<dbReference type="Proteomes" id="UP000186218">
    <property type="component" value="Unassembled WGS sequence"/>
</dbReference>
<name>A0A1N7CQW0_9NOCA</name>
<sequence>MTAILTSVERLVDEVLIPAAPEVDATGVIPRENFAAMAAAGLFGVAAGGDIRRMPEVGEAVISGCLATGFVWAQHHGVVLGLLRGDNAELRDELLPLLTSGEEMAGVSYAGLASHGRTLRAHPGSDGGFRLSGRAALVTGWGMIGVLGVWAYDEDADASHFVVLRDPGAVAGIDATPLNLVAAQASNTVSLQFDDVEASPEAVVDTVPGSHRPAGANLTIRMNAALPLGVCRSALRSLAATDDENAAEALAAGQRAVADLRERLDAALDDADQLYRYRAHANELAMRLASSVGVAVGSRSVLVGSDADRLVREALFCSVCATRPPIRAEMLRRLPAGD</sequence>
<evidence type="ECO:0000259" key="1">
    <source>
        <dbReference type="Pfam" id="PF02771"/>
    </source>
</evidence>
<dbReference type="GO" id="GO:0050660">
    <property type="term" value="F:flavin adenine dinucleotide binding"/>
    <property type="evidence" value="ECO:0007669"/>
    <property type="project" value="InterPro"/>
</dbReference>
<dbReference type="PANTHER" id="PTHR43884">
    <property type="entry name" value="ACYL-COA DEHYDROGENASE"/>
    <property type="match status" value="1"/>
</dbReference>
<protein>
    <submittedName>
        <fullName evidence="2">Acyl-CoA dehydrogenase</fullName>
    </submittedName>
</protein>
<dbReference type="InterPro" id="IPR013786">
    <property type="entry name" value="AcylCoA_DH/ox_N"/>
</dbReference>
<dbReference type="OrthoDB" id="3536625at2"/>
<dbReference type="InterPro" id="IPR037069">
    <property type="entry name" value="AcylCoA_DH/ox_N_sf"/>
</dbReference>
<reference evidence="2 3" key="1">
    <citation type="submission" date="2017-01" db="EMBL/GenBank/DDBJ databases">
        <authorList>
            <person name="Mah S.A."/>
            <person name="Swanson W.J."/>
            <person name="Moy G.W."/>
            <person name="Vacquier V.D."/>
        </authorList>
    </citation>
    <scope>NUCLEOTIDE SEQUENCE [LARGE SCALE GENOMIC DNA]</scope>
    <source>
        <strain evidence="2 3">CPCC 203464</strain>
    </source>
</reference>
<proteinExistence type="predicted"/>
<evidence type="ECO:0000313" key="2">
    <source>
        <dbReference type="EMBL" id="SIR65887.1"/>
    </source>
</evidence>
<dbReference type="Pfam" id="PF02771">
    <property type="entry name" value="Acyl-CoA_dh_N"/>
    <property type="match status" value="1"/>
</dbReference>
<dbReference type="RefSeq" id="WP_076476320.1">
    <property type="nucleotide sequence ID" value="NZ_FTNT01000001.1"/>
</dbReference>
<accession>A0A1N7CQW0</accession>
<dbReference type="PANTHER" id="PTHR43884:SF12">
    <property type="entry name" value="ISOVALERYL-COA DEHYDROGENASE, MITOCHONDRIAL-RELATED"/>
    <property type="match status" value="1"/>
</dbReference>
<organism evidence="2 3">
    <name type="scientific">Williamsia sterculiae</name>
    <dbReference type="NCBI Taxonomy" id="1344003"/>
    <lineage>
        <taxon>Bacteria</taxon>
        <taxon>Bacillati</taxon>
        <taxon>Actinomycetota</taxon>
        <taxon>Actinomycetes</taxon>
        <taxon>Mycobacteriales</taxon>
        <taxon>Nocardiaceae</taxon>
        <taxon>Williamsia</taxon>
    </lineage>
</organism>
<dbReference type="GO" id="GO:0003995">
    <property type="term" value="F:acyl-CoA dehydrogenase activity"/>
    <property type="evidence" value="ECO:0007669"/>
    <property type="project" value="TreeGrafter"/>
</dbReference>
<dbReference type="Gene3D" id="2.40.110.10">
    <property type="entry name" value="Butyryl-CoA Dehydrogenase, subunit A, domain 2"/>
    <property type="match status" value="1"/>
</dbReference>
<dbReference type="InterPro" id="IPR046373">
    <property type="entry name" value="Acyl-CoA_Oxase/DH_mid-dom_sf"/>
</dbReference>
<gene>
    <name evidence="2" type="ORF">SAMN05445060_0297</name>
</gene>
<dbReference type="STRING" id="1344003.SAMN05445060_0297"/>
<dbReference type="EMBL" id="FTNT01000001">
    <property type="protein sequence ID" value="SIR65887.1"/>
    <property type="molecule type" value="Genomic_DNA"/>
</dbReference>
<dbReference type="SUPFAM" id="SSF56645">
    <property type="entry name" value="Acyl-CoA dehydrogenase NM domain-like"/>
    <property type="match status" value="1"/>
</dbReference>
<dbReference type="InterPro" id="IPR009100">
    <property type="entry name" value="AcylCoA_DH/oxidase_NM_dom_sf"/>
</dbReference>
<feature type="domain" description="Acyl-CoA dehydrogenase/oxidase N-terminal" evidence="1">
    <location>
        <begin position="3"/>
        <end position="102"/>
    </location>
</feature>
<evidence type="ECO:0000313" key="3">
    <source>
        <dbReference type="Proteomes" id="UP000186218"/>
    </source>
</evidence>